<dbReference type="Pfam" id="PF02604">
    <property type="entry name" value="PhdYeFM_antitox"/>
    <property type="match status" value="1"/>
</dbReference>
<gene>
    <name evidence="3" type="ORF">FHX50_001923</name>
</gene>
<keyword evidence="4" id="KW-1185">Reference proteome</keyword>
<dbReference type="Gene3D" id="3.40.1620.10">
    <property type="entry name" value="YefM-like domain"/>
    <property type="match status" value="1"/>
</dbReference>
<dbReference type="InterPro" id="IPR036165">
    <property type="entry name" value="YefM-like_sf"/>
</dbReference>
<dbReference type="Proteomes" id="UP000568050">
    <property type="component" value="Unassembled WGS sequence"/>
</dbReference>
<dbReference type="NCBIfam" id="TIGR01552">
    <property type="entry name" value="phd_fam"/>
    <property type="match status" value="1"/>
</dbReference>
<dbReference type="InterPro" id="IPR006442">
    <property type="entry name" value="Antitoxin_Phd/YefM"/>
</dbReference>
<comment type="caution">
    <text evidence="3">The sequence shown here is derived from an EMBL/GenBank/DDBJ whole genome shotgun (WGS) entry which is preliminary data.</text>
</comment>
<protein>
    <recommendedName>
        <fullName evidence="2">Antitoxin</fullName>
    </recommendedName>
</protein>
<evidence type="ECO:0000256" key="2">
    <source>
        <dbReference type="RuleBase" id="RU362080"/>
    </source>
</evidence>
<dbReference type="RefSeq" id="WP_183376978.1">
    <property type="nucleotide sequence ID" value="NZ_CBCSFZ010000079.1"/>
</dbReference>
<dbReference type="SUPFAM" id="SSF143120">
    <property type="entry name" value="YefM-like"/>
    <property type="match status" value="1"/>
</dbReference>
<sequence>MTVYNIAEAKAQLSALVARAEAGESVVIARAHRPRAVLVPVASGDTRSFGQLEGLISVSDDFGAPMDESEAALWE</sequence>
<proteinExistence type="inferred from homology"/>
<evidence type="ECO:0000313" key="4">
    <source>
        <dbReference type="Proteomes" id="UP000568050"/>
    </source>
</evidence>
<reference evidence="3 4" key="1">
    <citation type="submission" date="2020-08" db="EMBL/GenBank/DDBJ databases">
        <title>Sequencing the genomes of 1000 actinobacteria strains.</title>
        <authorList>
            <person name="Klenk H.-P."/>
        </authorList>
    </citation>
    <scope>NUCLEOTIDE SEQUENCE [LARGE SCALE GENOMIC DNA]</scope>
    <source>
        <strain evidence="3 4">DSM 23040</strain>
    </source>
</reference>
<organism evidence="3 4">
    <name type="scientific">Helcobacillus massiliensis</name>
    <dbReference type="NCBI Taxonomy" id="521392"/>
    <lineage>
        <taxon>Bacteria</taxon>
        <taxon>Bacillati</taxon>
        <taxon>Actinomycetota</taxon>
        <taxon>Actinomycetes</taxon>
        <taxon>Micrococcales</taxon>
        <taxon>Dermabacteraceae</taxon>
        <taxon>Helcobacillus</taxon>
    </lineage>
</organism>
<accession>A0A839R2Z5</accession>
<comment type="function">
    <text evidence="2">Antitoxin component of a type II toxin-antitoxin (TA) system.</text>
</comment>
<dbReference type="AlphaFoldDB" id="A0A839R2Z5"/>
<name>A0A839R2Z5_9MICO</name>
<dbReference type="EMBL" id="JACHWP010000008">
    <property type="protein sequence ID" value="MBB3023626.1"/>
    <property type="molecule type" value="Genomic_DNA"/>
</dbReference>
<comment type="similarity">
    <text evidence="1 2">Belongs to the phD/YefM antitoxin family.</text>
</comment>
<evidence type="ECO:0000256" key="1">
    <source>
        <dbReference type="ARBA" id="ARBA00009981"/>
    </source>
</evidence>
<evidence type="ECO:0000313" key="3">
    <source>
        <dbReference type="EMBL" id="MBB3023626.1"/>
    </source>
</evidence>